<evidence type="ECO:0000313" key="2">
    <source>
        <dbReference type="Proteomes" id="UP001433508"/>
    </source>
</evidence>
<gene>
    <name evidence="1" type="ORF">V1525DRAFT_390002</name>
</gene>
<dbReference type="EMBL" id="MU971401">
    <property type="protein sequence ID" value="KAK9235882.1"/>
    <property type="molecule type" value="Genomic_DNA"/>
</dbReference>
<evidence type="ECO:0000313" key="1">
    <source>
        <dbReference type="EMBL" id="KAK9235882.1"/>
    </source>
</evidence>
<organism evidence="1 2">
    <name type="scientific">Lipomyces kononenkoae</name>
    <name type="common">Yeast</name>
    <dbReference type="NCBI Taxonomy" id="34357"/>
    <lineage>
        <taxon>Eukaryota</taxon>
        <taxon>Fungi</taxon>
        <taxon>Dikarya</taxon>
        <taxon>Ascomycota</taxon>
        <taxon>Saccharomycotina</taxon>
        <taxon>Lipomycetes</taxon>
        <taxon>Lipomycetales</taxon>
        <taxon>Lipomycetaceae</taxon>
        <taxon>Lipomyces</taxon>
    </lineage>
</organism>
<name>A0ACC3SYL1_LIPKO</name>
<comment type="caution">
    <text evidence="1">The sequence shown here is derived from an EMBL/GenBank/DDBJ whole genome shotgun (WGS) entry which is preliminary data.</text>
</comment>
<keyword evidence="2" id="KW-1185">Reference proteome</keyword>
<keyword evidence="1" id="KW-0378">Hydrolase</keyword>
<accession>A0ACC3SYL1</accession>
<reference evidence="2" key="1">
    <citation type="journal article" date="2024" name="Front. Bioeng. Biotechnol.">
        <title>Genome-scale model development and genomic sequencing of the oleaginous clade Lipomyces.</title>
        <authorList>
            <person name="Czajka J.J."/>
            <person name="Han Y."/>
            <person name="Kim J."/>
            <person name="Mondo S.J."/>
            <person name="Hofstad B.A."/>
            <person name="Robles A."/>
            <person name="Haridas S."/>
            <person name="Riley R."/>
            <person name="LaButti K."/>
            <person name="Pangilinan J."/>
            <person name="Andreopoulos W."/>
            <person name="Lipzen A."/>
            <person name="Yan J."/>
            <person name="Wang M."/>
            <person name="Ng V."/>
            <person name="Grigoriev I.V."/>
            <person name="Spatafora J.W."/>
            <person name="Magnuson J.K."/>
            <person name="Baker S.E."/>
            <person name="Pomraning K.R."/>
        </authorList>
    </citation>
    <scope>NUCLEOTIDE SEQUENCE [LARGE SCALE GENOMIC DNA]</scope>
    <source>
        <strain evidence="2">CBS 7786</strain>
    </source>
</reference>
<dbReference type="Proteomes" id="UP001433508">
    <property type="component" value="Unassembled WGS sequence"/>
</dbReference>
<proteinExistence type="predicted"/>
<protein>
    <submittedName>
        <fullName evidence="1">Glycoside hydrolase superfamily</fullName>
    </submittedName>
</protein>
<sequence length="463" mass="52971">MGSSISWLAGWINLLGQVAGVASSEYASAQILLAAVSISRDFNWFPTSGQTVGGNGRFVSLEWLSEFAVNVLDGKMTKTGVIFHFETENKHSASYVLASVEKKPFSGGEAPGVHDGKEILKIVGHDRGELAMAFNFEIVDIDHGPEGRWSPRPFKVKPLKEIINKWQTFMLENAGWNALYMENYDQSRTVSHYCSDDPKYRTISAKMLAGHLGFQSGIGTTEKYKDIEVLNRWKTVFRDHPNNVEFQDRAKRQYWLIWWDNGRTPVQWNGRDKYAGFTTEDPHQVLWMEIHPDYTEWNVDDAVNDTKSAFRMHQLYRHARRRYGDEEATAEGKPRRQEKATPNNEKEVCAEKTHARPVRGCAERETEEPKATEQRGPSEYKPSGDRRTKKRTTDTAGNDEIDRIWLSKSGFGIYSGVEAQPHPSDWNRNLVQQGAITIKEIEPRRKSKNTGLWYGMYGQMWNP</sequence>